<protein>
    <submittedName>
        <fullName evidence="2">Flp pilus assembly protein, pilin Flp</fullName>
    </submittedName>
</protein>
<evidence type="ECO:0000256" key="1">
    <source>
        <dbReference type="SAM" id="Phobius"/>
    </source>
</evidence>
<dbReference type="Proteomes" id="UP000006765">
    <property type="component" value="Unassembled WGS sequence"/>
</dbReference>
<gene>
    <name evidence="2" type="ORF">OCGS_1263</name>
</gene>
<evidence type="ECO:0000313" key="2">
    <source>
        <dbReference type="EMBL" id="EKE44425.1"/>
    </source>
</evidence>
<proteinExistence type="predicted"/>
<dbReference type="EMBL" id="AMGO01000021">
    <property type="protein sequence ID" value="EKE44425.1"/>
    <property type="molecule type" value="Genomic_DNA"/>
</dbReference>
<keyword evidence="3" id="KW-1185">Reference proteome</keyword>
<evidence type="ECO:0000313" key="3">
    <source>
        <dbReference type="Proteomes" id="UP000006765"/>
    </source>
</evidence>
<name>K2I608_9RHOB</name>
<keyword evidence="1" id="KW-1133">Transmembrane helix</keyword>
<organism evidence="2 3">
    <name type="scientific">Oceaniovalibus guishaninsula JLT2003</name>
    <dbReference type="NCBI Taxonomy" id="1231392"/>
    <lineage>
        <taxon>Bacteria</taxon>
        <taxon>Pseudomonadati</taxon>
        <taxon>Pseudomonadota</taxon>
        <taxon>Alphaproteobacteria</taxon>
        <taxon>Rhodobacterales</taxon>
        <taxon>Roseobacteraceae</taxon>
        <taxon>Oceaniovalibus</taxon>
    </lineage>
</organism>
<keyword evidence="1" id="KW-0472">Membrane</keyword>
<accession>K2I608</accession>
<reference evidence="2 3" key="1">
    <citation type="journal article" date="2012" name="J. Bacteriol.">
        <title>Draft Genome Sequence of Oceaniovalibus guishaninsula JLT2003T.</title>
        <authorList>
            <person name="Tang K."/>
            <person name="Liu K."/>
            <person name="Jiao N."/>
        </authorList>
    </citation>
    <scope>NUCLEOTIDE SEQUENCE [LARGE SCALE GENOMIC DNA]</scope>
    <source>
        <strain evidence="2 3">JLT2003</strain>
    </source>
</reference>
<dbReference type="AlphaFoldDB" id="K2I608"/>
<feature type="transmembrane region" description="Helical" evidence="1">
    <location>
        <begin position="68"/>
        <end position="90"/>
    </location>
</feature>
<dbReference type="STRING" id="1231392.OCGS_1263"/>
<comment type="caution">
    <text evidence="2">The sequence shown here is derived from an EMBL/GenBank/DDBJ whole genome shotgun (WGS) entry which is preliminary data.</text>
</comment>
<keyword evidence="1" id="KW-0812">Transmembrane</keyword>
<sequence>MRRIICAGRDPARMASQFGRNAMGQSAMPKRSVVFWFGDIGPEHRTGEHEMKFFKIAKDFRKDESGAVTVDWVVLTAAIVALAIGLLGTIRSNTETVADGIADNILKAPNGTSASSSGSSGSGTP</sequence>